<dbReference type="EMBL" id="LUKN01000729">
    <property type="protein sequence ID" value="OAR02365.1"/>
    <property type="molecule type" value="Genomic_DNA"/>
</dbReference>
<keyword evidence="2" id="KW-0805">Transcription regulation</keyword>
<evidence type="ECO:0000313" key="8">
    <source>
        <dbReference type="Proteomes" id="UP000243081"/>
    </source>
</evidence>
<dbReference type="Proteomes" id="UP000243081">
    <property type="component" value="Unassembled WGS sequence"/>
</dbReference>
<dbReference type="InterPro" id="IPR007219">
    <property type="entry name" value="XnlR_reg_dom"/>
</dbReference>
<keyword evidence="4" id="KW-0804">Transcription</keyword>
<dbReference type="PANTHER" id="PTHR47424">
    <property type="entry name" value="REGULATORY PROTEIN GAL4"/>
    <property type="match status" value="1"/>
</dbReference>
<dbReference type="AlphaFoldDB" id="A0A179IJ34"/>
<sequence length="798" mass="87929">MSTIQLSGGENNVDQCDDQPGQKRRRIAVACTACRTRKSRCDGTRPVCKLCRRMGFDCSYEMPQSATNLIINKDIFASLENRVKLLENVVSEHTRQISATGNVQTICNTPSASIGSLADNNQPVPYSPTSPAPAGIVLNVPAYQGQPPEDATDGMAITLIDDQESIYFGPSSNIAFTRNIDDLFKKHHTVREDAPTLLRHKTILGAVTSRHFRPSSYLSADAKAANGSPANVLPSQIETELLLAHYFNNTGLLFPYIDKTEFLETYSRLKARGYSSEVRRSWLVLLNIVMAMARCTAAPPDLDVSICNTPAAVFYQRAKELSKISDAHGPQGIHLENVQYLLLMSQYLQGAQEPLNTWMAHGLAVKSALALGLHSKESLARFSLTEQEIRKRTWQGCVLQDRSLCMTFGRPSSIPDEYCQLSLPDPLPVADLHEDASIDFYNATILLYKILWKILAKLYGNNLGCQNIDYSHGLAGTVFQLSQELEDWQKSLPPAMAVWSAAKLTNTCQPSQSEMQTQDDDPVLVRFHLILTLRFLYVQILLYRPVLSFVLRDKVEGNATTSHGYSIATVFAQNCLTAAEDIIRLSHNILSRPTMGSRVLGAWWYTYYYVSFKELITVATSPSPSNAGVAVFNAALVVFSSILLRPETSSIFATETQDAQPFSKEKQSIQNAIDALLCLCEDNTVLERCIKHLRHLITLVDEYNLLRASLPNRLILADIVLLLDTALPATVNPTSVNAAVMVDAAGPGDNAPMDVASSTQNEAVHCQDLAPGAETGSLNDSPLSVVDFQSWLESLTSM</sequence>
<evidence type="ECO:0000256" key="4">
    <source>
        <dbReference type="ARBA" id="ARBA00023163"/>
    </source>
</evidence>
<dbReference type="InterPro" id="IPR001138">
    <property type="entry name" value="Zn2Cys6_DnaBD"/>
</dbReference>
<evidence type="ECO:0000256" key="3">
    <source>
        <dbReference type="ARBA" id="ARBA00023125"/>
    </source>
</evidence>
<proteinExistence type="predicted"/>
<dbReference type="CDD" id="cd12148">
    <property type="entry name" value="fungal_TF_MHR"/>
    <property type="match status" value="1"/>
</dbReference>
<keyword evidence="8" id="KW-1185">Reference proteome</keyword>
<dbReference type="GO" id="GO:0008270">
    <property type="term" value="F:zinc ion binding"/>
    <property type="evidence" value="ECO:0007669"/>
    <property type="project" value="InterPro"/>
</dbReference>
<dbReference type="GO" id="GO:0000435">
    <property type="term" value="P:positive regulation of transcription from RNA polymerase II promoter by galactose"/>
    <property type="evidence" value="ECO:0007669"/>
    <property type="project" value="TreeGrafter"/>
</dbReference>
<gene>
    <name evidence="7" type="ORF">LLEC1_02448</name>
</gene>
<dbReference type="OrthoDB" id="424974at2759"/>
<evidence type="ECO:0000256" key="5">
    <source>
        <dbReference type="ARBA" id="ARBA00023242"/>
    </source>
</evidence>
<dbReference type="GO" id="GO:0000981">
    <property type="term" value="F:DNA-binding transcription factor activity, RNA polymerase II-specific"/>
    <property type="evidence" value="ECO:0007669"/>
    <property type="project" value="InterPro"/>
</dbReference>
<dbReference type="GO" id="GO:0006351">
    <property type="term" value="P:DNA-templated transcription"/>
    <property type="evidence" value="ECO:0007669"/>
    <property type="project" value="InterPro"/>
</dbReference>
<dbReference type="OMA" id="WTIHGLA"/>
<dbReference type="Gene3D" id="4.10.240.10">
    <property type="entry name" value="Zn(2)-C6 fungal-type DNA-binding domain"/>
    <property type="match status" value="1"/>
</dbReference>
<keyword evidence="5" id="KW-0539">Nucleus</keyword>
<dbReference type="PANTHER" id="PTHR47424:SF3">
    <property type="entry name" value="REGULATORY PROTEIN GAL4"/>
    <property type="match status" value="1"/>
</dbReference>
<evidence type="ECO:0000256" key="2">
    <source>
        <dbReference type="ARBA" id="ARBA00023015"/>
    </source>
</evidence>
<organism evidence="7 8">
    <name type="scientific">Cordyceps confragosa</name>
    <name type="common">Lecanicillium lecanii</name>
    <dbReference type="NCBI Taxonomy" id="2714763"/>
    <lineage>
        <taxon>Eukaryota</taxon>
        <taxon>Fungi</taxon>
        <taxon>Dikarya</taxon>
        <taxon>Ascomycota</taxon>
        <taxon>Pezizomycotina</taxon>
        <taxon>Sordariomycetes</taxon>
        <taxon>Hypocreomycetidae</taxon>
        <taxon>Hypocreales</taxon>
        <taxon>Cordycipitaceae</taxon>
        <taxon>Akanthomyces</taxon>
    </lineage>
</organism>
<dbReference type="PROSITE" id="PS50048">
    <property type="entry name" value="ZN2_CY6_FUNGAL_2"/>
    <property type="match status" value="1"/>
</dbReference>
<evidence type="ECO:0000256" key="1">
    <source>
        <dbReference type="ARBA" id="ARBA00022723"/>
    </source>
</evidence>
<dbReference type="GO" id="GO:0005634">
    <property type="term" value="C:nucleus"/>
    <property type="evidence" value="ECO:0007669"/>
    <property type="project" value="TreeGrafter"/>
</dbReference>
<keyword evidence="1" id="KW-0479">Metal-binding</keyword>
<reference evidence="7 8" key="1">
    <citation type="submission" date="2016-03" db="EMBL/GenBank/DDBJ databases">
        <title>Fine-scale spatial genetic structure of a fungal parasite of coffee scale insects.</title>
        <authorList>
            <person name="Jackson D."/>
            <person name="Zemenick K.A."/>
            <person name="Malloure B."/>
            <person name="Quandt C.A."/>
            <person name="James T.Y."/>
        </authorList>
    </citation>
    <scope>NUCLEOTIDE SEQUENCE [LARGE SCALE GENOMIC DNA]</scope>
    <source>
        <strain evidence="7 8">UM487</strain>
    </source>
</reference>
<dbReference type="CDD" id="cd00067">
    <property type="entry name" value="GAL4"/>
    <property type="match status" value="1"/>
</dbReference>
<name>A0A179IJ34_CORDF</name>
<evidence type="ECO:0000313" key="7">
    <source>
        <dbReference type="EMBL" id="OAR02365.1"/>
    </source>
</evidence>
<feature type="domain" description="Zn(2)-C6 fungal-type" evidence="6">
    <location>
        <begin position="30"/>
        <end position="60"/>
    </location>
</feature>
<dbReference type="Pfam" id="PF00172">
    <property type="entry name" value="Zn_clus"/>
    <property type="match status" value="1"/>
</dbReference>
<dbReference type="GO" id="GO:0000978">
    <property type="term" value="F:RNA polymerase II cis-regulatory region sequence-specific DNA binding"/>
    <property type="evidence" value="ECO:0007669"/>
    <property type="project" value="TreeGrafter"/>
</dbReference>
<dbReference type="SMART" id="SM00066">
    <property type="entry name" value="GAL4"/>
    <property type="match status" value="1"/>
</dbReference>
<accession>A0A179IJ34</accession>
<dbReference type="InterPro" id="IPR051127">
    <property type="entry name" value="Fungal_SecMet_Regulators"/>
</dbReference>
<evidence type="ECO:0000259" key="6">
    <source>
        <dbReference type="PROSITE" id="PS50048"/>
    </source>
</evidence>
<dbReference type="Pfam" id="PF04082">
    <property type="entry name" value="Fungal_trans"/>
    <property type="match status" value="1"/>
</dbReference>
<dbReference type="PROSITE" id="PS00463">
    <property type="entry name" value="ZN2_CY6_FUNGAL_1"/>
    <property type="match status" value="1"/>
</dbReference>
<dbReference type="SMART" id="SM00906">
    <property type="entry name" value="Fungal_trans"/>
    <property type="match status" value="1"/>
</dbReference>
<dbReference type="SUPFAM" id="SSF57701">
    <property type="entry name" value="Zn2/Cys6 DNA-binding domain"/>
    <property type="match status" value="1"/>
</dbReference>
<keyword evidence="3" id="KW-0238">DNA-binding</keyword>
<dbReference type="InterPro" id="IPR036864">
    <property type="entry name" value="Zn2-C6_fun-type_DNA-bd_sf"/>
</dbReference>
<comment type="caution">
    <text evidence="7">The sequence shown here is derived from an EMBL/GenBank/DDBJ whole genome shotgun (WGS) entry which is preliminary data.</text>
</comment>
<protein>
    <recommendedName>
        <fullName evidence="6">Zn(2)-C6 fungal-type domain-containing protein</fullName>
    </recommendedName>
</protein>